<reference evidence="1 2" key="1">
    <citation type="submission" date="2020-06" db="EMBL/GenBank/DDBJ databases">
        <authorList>
            <person name="Grouzdev D.S."/>
        </authorList>
    </citation>
    <scope>NUCLEOTIDE SEQUENCE [LARGE SCALE GENOMIC DNA]</scope>
    <source>
        <strain evidence="1 2">HO-A22</strain>
    </source>
</reference>
<name>A0A7Y6Q6I1_9HYPH</name>
<evidence type="ECO:0000313" key="2">
    <source>
        <dbReference type="Proteomes" id="UP000520198"/>
    </source>
</evidence>
<dbReference type="AlphaFoldDB" id="A0A7Y6Q6I1"/>
<gene>
    <name evidence="1" type="ORF">HT585_13720</name>
</gene>
<comment type="caution">
    <text evidence="1">The sequence shown here is derived from an EMBL/GenBank/DDBJ whole genome shotgun (WGS) entry which is preliminary data.</text>
</comment>
<dbReference type="InterPro" id="IPR012349">
    <property type="entry name" value="Split_barrel_FMN-bd"/>
</dbReference>
<proteinExistence type="predicted"/>
<evidence type="ECO:0000313" key="1">
    <source>
        <dbReference type="EMBL" id="NVD39920.1"/>
    </source>
</evidence>
<protein>
    <submittedName>
        <fullName evidence="1">Pyridoxamine 5'-phosphate oxidase family protein</fullName>
    </submittedName>
</protein>
<dbReference type="RefSeq" id="WP_176353470.1">
    <property type="nucleotide sequence ID" value="NZ_JABWDU010000003.1"/>
</dbReference>
<dbReference type="EMBL" id="JABWDU010000003">
    <property type="protein sequence ID" value="NVD39920.1"/>
    <property type="molecule type" value="Genomic_DNA"/>
</dbReference>
<dbReference type="InterPro" id="IPR024747">
    <property type="entry name" value="Pyridox_Oxase-rel"/>
</dbReference>
<accession>A0A7Y6Q6I1</accession>
<dbReference type="Gene3D" id="2.30.110.10">
    <property type="entry name" value="Electron Transport, Fmn-binding Protein, Chain A"/>
    <property type="match status" value="1"/>
</dbReference>
<dbReference type="Proteomes" id="UP000520198">
    <property type="component" value="Unassembled WGS sequence"/>
</dbReference>
<dbReference type="Pfam" id="PF12900">
    <property type="entry name" value="Pyridox_ox_2"/>
    <property type="match status" value="1"/>
</dbReference>
<sequence length="151" mass="17475">MFVREMSHYECFSVVCASRIGRLACCRNDEPYAVPIYYSIAGNCLYSFSMLGKKIEWMRVNPKVCVLVEDVVSSREWRSVVINGIFQELSAEGHWRREYIHAWSLLEKHANWWEPGGLKPASPEISTVYQHLFYSIVISAMTGRDACDQDR</sequence>
<organism evidence="1 2">
    <name type="scientific">Ensifer oleiphilus</name>
    <dbReference type="NCBI Taxonomy" id="2742698"/>
    <lineage>
        <taxon>Bacteria</taxon>
        <taxon>Pseudomonadati</taxon>
        <taxon>Pseudomonadota</taxon>
        <taxon>Alphaproteobacteria</taxon>
        <taxon>Hyphomicrobiales</taxon>
        <taxon>Rhizobiaceae</taxon>
        <taxon>Sinorhizobium/Ensifer group</taxon>
        <taxon>Ensifer</taxon>
    </lineage>
</organism>
<dbReference type="SUPFAM" id="SSF50475">
    <property type="entry name" value="FMN-binding split barrel"/>
    <property type="match status" value="1"/>
</dbReference>
<keyword evidence="2" id="KW-1185">Reference proteome</keyword>